<keyword evidence="2" id="KW-1185">Reference proteome</keyword>
<reference evidence="1 2" key="1">
    <citation type="journal article" date="2012" name="PLoS Pathog.">
        <title>Diverse lifestyles and strategies of plant pathogenesis encoded in the genomes of eighteen Dothideomycetes fungi.</title>
        <authorList>
            <person name="Ohm R.A."/>
            <person name="Feau N."/>
            <person name="Henrissat B."/>
            <person name="Schoch C.L."/>
            <person name="Horwitz B.A."/>
            <person name="Barry K.W."/>
            <person name="Condon B.J."/>
            <person name="Copeland A.C."/>
            <person name="Dhillon B."/>
            <person name="Glaser F."/>
            <person name="Hesse C.N."/>
            <person name="Kosti I."/>
            <person name="LaButti K."/>
            <person name="Lindquist E.A."/>
            <person name="Lucas S."/>
            <person name="Salamov A.A."/>
            <person name="Bradshaw R.E."/>
            <person name="Ciuffetti L."/>
            <person name="Hamelin R.C."/>
            <person name="Kema G.H.J."/>
            <person name="Lawrence C."/>
            <person name="Scott J.A."/>
            <person name="Spatafora J.W."/>
            <person name="Turgeon B.G."/>
            <person name="de Wit P.J.G.M."/>
            <person name="Zhong S."/>
            <person name="Goodwin S.B."/>
            <person name="Grigoriev I.V."/>
        </authorList>
    </citation>
    <scope>NUCLEOTIDE SEQUENCE [LARGE SCALE GENOMIC DNA]</scope>
    <source>
        <strain evidence="1 2">CIRAD86</strain>
    </source>
</reference>
<dbReference type="HOGENOM" id="CLU_440129_0_0_1"/>
<dbReference type="VEuPathDB" id="FungiDB:MYCFIDRAFT_176858"/>
<dbReference type="KEGG" id="pfj:MYCFIDRAFT_176858"/>
<name>M3ARX8_PSEFD</name>
<dbReference type="AlphaFoldDB" id="M3ARX8"/>
<dbReference type="RefSeq" id="XP_007928976.1">
    <property type="nucleotide sequence ID" value="XM_007930785.1"/>
</dbReference>
<sequence length="621" mass="68021">MSTWGTFGRRRHNVLHVMVCRAANGIHTALGTFVLIRSWLFGDAFDPSRVSAPQTITELHFTPSKARITLNCLSNSIPAHYEEQAAAAVSSQCLKTWTVQQCYYLLSGAPSVVSATLVGGRTLRWPTFHRDSSSTSLLGGSKASQRLTLVGLLLLPPLPWHSTRFDASNSSPAVSSNDSASKFQARNRSRLQLSDGKRVNRACIRGFENDLYSSADSALEQAQQAVQSKFGNCGKSMSTSEEVESILVIGVVLCDFMFVQRAAARREIAVVFETPRYWPGRLKRQACFLAIAGALRHCLKEFCEVPGIVLCDKDPVLDGPSSNADVVVASNEDMASLSIADTGTFERRHGVGSDDVLRRVDYDPVVATLGQRMLARSSEVLRSSPRSTLKFPLPHSPIVSDVRPPRQSCHLMRALIARWRSCRGCIGQSSKAEVTIDDMTHGMHVFAQAIWAQANQRWRFLACDKCLSCLSAETVIYLSCALAIISSFSYSPPMTSRKPAPGRDASRPFESGQLRAIEESNICIVLVLGNKGDPDPMLNDYVVLISVDKEAVGNVLLLSRKYLHSLRSSSRKSNACIIPISGDKEDPDDVVVLSRRYLHGLMGAGGKSNDCVVLIQSTRKL</sequence>
<organism evidence="1 2">
    <name type="scientific">Pseudocercospora fijiensis (strain CIRAD86)</name>
    <name type="common">Black leaf streak disease fungus</name>
    <name type="synonym">Mycosphaerella fijiensis</name>
    <dbReference type="NCBI Taxonomy" id="383855"/>
    <lineage>
        <taxon>Eukaryota</taxon>
        <taxon>Fungi</taxon>
        <taxon>Dikarya</taxon>
        <taxon>Ascomycota</taxon>
        <taxon>Pezizomycotina</taxon>
        <taxon>Dothideomycetes</taxon>
        <taxon>Dothideomycetidae</taxon>
        <taxon>Mycosphaerellales</taxon>
        <taxon>Mycosphaerellaceae</taxon>
        <taxon>Pseudocercospora</taxon>
    </lineage>
</organism>
<dbReference type="Proteomes" id="UP000016932">
    <property type="component" value="Unassembled WGS sequence"/>
</dbReference>
<accession>M3ARX8</accession>
<dbReference type="GeneID" id="19333641"/>
<evidence type="ECO:0000313" key="2">
    <source>
        <dbReference type="Proteomes" id="UP000016932"/>
    </source>
</evidence>
<evidence type="ECO:0000313" key="1">
    <source>
        <dbReference type="EMBL" id="EME79853.1"/>
    </source>
</evidence>
<proteinExistence type="predicted"/>
<dbReference type="EMBL" id="KB446561">
    <property type="protein sequence ID" value="EME79853.1"/>
    <property type="molecule type" value="Genomic_DNA"/>
</dbReference>
<protein>
    <submittedName>
        <fullName evidence="1">Uncharacterized protein</fullName>
    </submittedName>
</protein>
<gene>
    <name evidence="1" type="ORF">MYCFIDRAFT_176858</name>
</gene>